<evidence type="ECO:0000313" key="1">
    <source>
        <dbReference type="EMBL" id="CDY66780.1"/>
    </source>
</evidence>
<accession>A0A078JK39</accession>
<dbReference type="AlphaFoldDB" id="A0A078JK39"/>
<dbReference type="EMBL" id="LK035462">
    <property type="protein sequence ID" value="CDY66780.1"/>
    <property type="molecule type" value="Genomic_DNA"/>
</dbReference>
<protein>
    <submittedName>
        <fullName evidence="1">BnaCnng52370D protein</fullName>
    </submittedName>
</protein>
<sequence length="20" mass="2457">MSTYEALPWYLSQIPVRLWC</sequence>
<dbReference type="PaxDb" id="3708-A0A078JK39"/>
<name>A0A078JK39_BRANA</name>
<reference evidence="1 2" key="1">
    <citation type="journal article" date="2014" name="Science">
        <title>Plant genetics. Early allopolyploid evolution in the post-Neolithic Brassica napus oilseed genome.</title>
        <authorList>
            <person name="Chalhoub B."/>
            <person name="Denoeud F."/>
            <person name="Liu S."/>
            <person name="Parkin I.A."/>
            <person name="Tang H."/>
            <person name="Wang X."/>
            <person name="Chiquet J."/>
            <person name="Belcram H."/>
            <person name="Tong C."/>
            <person name="Samans B."/>
            <person name="Correa M."/>
            <person name="Da Silva C."/>
            <person name="Just J."/>
            <person name="Falentin C."/>
            <person name="Koh C.S."/>
            <person name="Le Clainche I."/>
            <person name="Bernard M."/>
            <person name="Bento P."/>
            <person name="Noel B."/>
            <person name="Labadie K."/>
            <person name="Alberti A."/>
            <person name="Charles M."/>
            <person name="Arnaud D."/>
            <person name="Guo H."/>
            <person name="Daviaud C."/>
            <person name="Alamery S."/>
            <person name="Jabbari K."/>
            <person name="Zhao M."/>
            <person name="Edger P.P."/>
            <person name="Chelaifa H."/>
            <person name="Tack D."/>
            <person name="Lassalle G."/>
            <person name="Mestiri I."/>
            <person name="Schnel N."/>
            <person name="Le Paslier M.C."/>
            <person name="Fan G."/>
            <person name="Renault V."/>
            <person name="Bayer P.E."/>
            <person name="Golicz A.A."/>
            <person name="Manoli S."/>
            <person name="Lee T.H."/>
            <person name="Thi V.H."/>
            <person name="Chalabi S."/>
            <person name="Hu Q."/>
            <person name="Fan C."/>
            <person name="Tollenaere R."/>
            <person name="Lu Y."/>
            <person name="Battail C."/>
            <person name="Shen J."/>
            <person name="Sidebottom C.H."/>
            <person name="Wang X."/>
            <person name="Canaguier A."/>
            <person name="Chauveau A."/>
            <person name="Berard A."/>
            <person name="Deniot G."/>
            <person name="Guan M."/>
            <person name="Liu Z."/>
            <person name="Sun F."/>
            <person name="Lim Y.P."/>
            <person name="Lyons E."/>
            <person name="Town C.D."/>
            <person name="Bancroft I."/>
            <person name="Wang X."/>
            <person name="Meng J."/>
            <person name="Ma J."/>
            <person name="Pires J.C."/>
            <person name="King G.J."/>
            <person name="Brunel D."/>
            <person name="Delourme R."/>
            <person name="Renard M."/>
            <person name="Aury J.M."/>
            <person name="Adams K.L."/>
            <person name="Batley J."/>
            <person name="Snowdon R.J."/>
            <person name="Tost J."/>
            <person name="Edwards D."/>
            <person name="Zhou Y."/>
            <person name="Hua W."/>
            <person name="Sharpe A.G."/>
            <person name="Paterson A.H."/>
            <person name="Guan C."/>
            <person name="Wincker P."/>
        </authorList>
    </citation>
    <scope>NUCLEOTIDE SEQUENCE [LARGE SCALE GENOMIC DNA]</scope>
    <source>
        <strain evidence="2">cv. Darmor-bzh</strain>
    </source>
</reference>
<dbReference type="Gramene" id="CDY66780">
    <property type="protein sequence ID" value="CDY66780"/>
    <property type="gene ID" value="GSBRNA2T00055740001"/>
</dbReference>
<keyword evidence="2" id="KW-1185">Reference proteome</keyword>
<dbReference type="Proteomes" id="UP000028999">
    <property type="component" value="Unassembled WGS sequence"/>
</dbReference>
<proteinExistence type="predicted"/>
<gene>
    <name evidence="1" type="primary">BnaCnng52370D</name>
    <name evidence="1" type="ORF">GSBRNA2T00055740001</name>
</gene>
<evidence type="ECO:0000313" key="2">
    <source>
        <dbReference type="Proteomes" id="UP000028999"/>
    </source>
</evidence>
<organism evidence="1 2">
    <name type="scientific">Brassica napus</name>
    <name type="common">Rape</name>
    <dbReference type="NCBI Taxonomy" id="3708"/>
    <lineage>
        <taxon>Eukaryota</taxon>
        <taxon>Viridiplantae</taxon>
        <taxon>Streptophyta</taxon>
        <taxon>Embryophyta</taxon>
        <taxon>Tracheophyta</taxon>
        <taxon>Spermatophyta</taxon>
        <taxon>Magnoliopsida</taxon>
        <taxon>eudicotyledons</taxon>
        <taxon>Gunneridae</taxon>
        <taxon>Pentapetalae</taxon>
        <taxon>rosids</taxon>
        <taxon>malvids</taxon>
        <taxon>Brassicales</taxon>
        <taxon>Brassicaceae</taxon>
        <taxon>Brassiceae</taxon>
        <taxon>Brassica</taxon>
    </lineage>
</organism>